<organism evidence="1 2">
    <name type="scientific">Rhizopus oryzae</name>
    <name type="common">Mucormycosis agent</name>
    <name type="synonym">Rhizopus arrhizus var. delemar</name>
    <dbReference type="NCBI Taxonomy" id="64495"/>
    <lineage>
        <taxon>Eukaryota</taxon>
        <taxon>Fungi</taxon>
        <taxon>Fungi incertae sedis</taxon>
        <taxon>Mucoromycota</taxon>
        <taxon>Mucoromycotina</taxon>
        <taxon>Mucoromycetes</taxon>
        <taxon>Mucorales</taxon>
        <taxon>Mucorineae</taxon>
        <taxon>Rhizopodaceae</taxon>
        <taxon>Rhizopus</taxon>
    </lineage>
</organism>
<evidence type="ECO:0000313" key="1">
    <source>
        <dbReference type="EMBL" id="KAG1523308.1"/>
    </source>
</evidence>
<comment type="caution">
    <text evidence="1">The sequence shown here is derived from an EMBL/GenBank/DDBJ whole genome shotgun (WGS) entry which is preliminary data.</text>
</comment>
<proteinExistence type="predicted"/>
<dbReference type="Proteomes" id="UP000717996">
    <property type="component" value="Unassembled WGS sequence"/>
</dbReference>
<reference evidence="1" key="1">
    <citation type="journal article" date="2020" name="Microb. Genom.">
        <title>Genetic diversity of clinical and environmental Mucorales isolates obtained from an investigation of mucormycosis cases among solid organ transplant recipients.</title>
        <authorList>
            <person name="Nguyen M.H."/>
            <person name="Kaul D."/>
            <person name="Muto C."/>
            <person name="Cheng S.J."/>
            <person name="Richter R.A."/>
            <person name="Bruno V.M."/>
            <person name="Liu G."/>
            <person name="Beyhan S."/>
            <person name="Sundermann A.J."/>
            <person name="Mounaud S."/>
            <person name="Pasculle A.W."/>
            <person name="Nierman W.C."/>
            <person name="Driscoll E."/>
            <person name="Cumbie R."/>
            <person name="Clancy C.J."/>
            <person name="Dupont C.L."/>
        </authorList>
    </citation>
    <scope>NUCLEOTIDE SEQUENCE</scope>
    <source>
        <strain evidence="1">GL16</strain>
    </source>
</reference>
<name>A0A9P7BZ14_RHIOR</name>
<dbReference type="EMBL" id="JAANIT010011534">
    <property type="protein sequence ID" value="KAG1523308.1"/>
    <property type="molecule type" value="Genomic_DNA"/>
</dbReference>
<evidence type="ECO:0000313" key="2">
    <source>
        <dbReference type="Proteomes" id="UP000717996"/>
    </source>
</evidence>
<protein>
    <submittedName>
        <fullName evidence="1">Uncharacterized protein</fullName>
    </submittedName>
</protein>
<accession>A0A9P7BZ14</accession>
<dbReference type="AlphaFoldDB" id="A0A9P7BZ14"/>
<sequence length="103" mass="11550">MSQVTPEHVVEDLDAAFFVRVGQRQQFRHQIGMGADGALAEDDQVARQDVGAFDRDGDRHRAVQPAQPRIRAVAWYFMMPDTTAGFTSWFSAAQVRRRAASTI</sequence>
<gene>
    <name evidence="1" type="ORF">G6F51_014525</name>
</gene>